<organism evidence="1">
    <name type="scientific">Methyloraptor flagellatus</name>
    <dbReference type="NCBI Taxonomy" id="3162530"/>
    <lineage>
        <taxon>Bacteria</taxon>
        <taxon>Pseudomonadati</taxon>
        <taxon>Pseudomonadota</taxon>
        <taxon>Alphaproteobacteria</taxon>
        <taxon>Hyphomicrobiales</taxon>
        <taxon>Ancalomicrobiaceae</taxon>
        <taxon>Methyloraptor</taxon>
    </lineage>
</organism>
<evidence type="ECO:0000313" key="1">
    <source>
        <dbReference type="EMBL" id="XBY43765.1"/>
    </source>
</evidence>
<dbReference type="InterPro" id="IPR007375">
    <property type="entry name" value="SoxG"/>
</dbReference>
<dbReference type="RefSeq" id="WP_407048867.1">
    <property type="nucleotide sequence ID" value="NZ_CP158568.1"/>
</dbReference>
<dbReference type="Gene3D" id="3.30.1360.120">
    <property type="entry name" value="Probable tRNA modification gtpase trme, domain 1"/>
    <property type="match status" value="1"/>
</dbReference>
<dbReference type="Gene3D" id="3.30.70.1520">
    <property type="entry name" value="Heterotetrameric sarcosine oxidase"/>
    <property type="match status" value="1"/>
</dbReference>
<dbReference type="InterPro" id="IPR027266">
    <property type="entry name" value="TrmE/GcvT-like"/>
</dbReference>
<dbReference type="EMBL" id="CP158568">
    <property type="protein sequence ID" value="XBY43765.1"/>
    <property type="molecule type" value="Genomic_DNA"/>
</dbReference>
<gene>
    <name evidence="1" type="ORF">ABS361_17050</name>
</gene>
<sequence length="172" mass="17843">MVETVLAPATALAHAPVDLPSRRVRLTPLAEGHVLQVVARHGATVPAERLAALGDGGSHAVRPNGPGQWLLVGDAALSFDEGRARAAAITDLAHVFDQSHGRLRIGLDGPGAEDLLATGIGVDLTRAAFPVGASANALFRHVSVHLTRTGADAFELVVPRSFAADLWHELGA</sequence>
<accession>A0AAU7X856</accession>
<protein>
    <submittedName>
        <fullName evidence="1">Sarcosine oxidase subunit gamma family protein</fullName>
    </submittedName>
</protein>
<reference evidence="1" key="1">
    <citation type="submission" date="2024-06" db="EMBL/GenBank/DDBJ databases">
        <title>Methylostella associata gen. nov., sp. nov., a novel Ancalomicrobiaceae-affiliated facultatively methylotrophic bacteria that feed on methanotrophs of the genus Methylococcus.</title>
        <authorList>
            <person name="Saltykova V."/>
            <person name="Danilova O.V."/>
            <person name="Oshkin I.Y."/>
            <person name="Belova S.E."/>
            <person name="Pimenov N.V."/>
            <person name="Dedysh S.N."/>
        </authorList>
    </citation>
    <scope>NUCLEOTIDE SEQUENCE</scope>
    <source>
        <strain evidence="1">S20</strain>
    </source>
</reference>
<name>A0AAU7X856_9HYPH</name>
<dbReference type="Pfam" id="PF04268">
    <property type="entry name" value="SoxG"/>
    <property type="match status" value="1"/>
</dbReference>
<dbReference type="KEGG" id="mflg:ABS361_17050"/>
<dbReference type="SUPFAM" id="SSF103025">
    <property type="entry name" value="Folate-binding domain"/>
    <property type="match status" value="1"/>
</dbReference>
<proteinExistence type="predicted"/>
<dbReference type="AlphaFoldDB" id="A0AAU7X856"/>